<proteinExistence type="predicted"/>
<comment type="caution">
    <text evidence="1">The sequence shown here is derived from an EMBL/GenBank/DDBJ whole genome shotgun (WGS) entry which is preliminary data.</text>
</comment>
<sequence>MSTLERISSPRLWDTLSAEPSLVLLASLLALPTSPLREARQAYVLLMLGRLDEAQKILDEAGQHPLIQAVQMAIWVEQHRFARVLEEAPLSSLDLSEDLGLEAQTRIWLEQSKAQFHLCQYREACKLSRQAAAQARRLEMASLALTCDLHSEECFTALDESGLDLALYEQSLRLHAETAPSQESRVMACLALVRLLSRQGLYDKAMRFTLEVPKPLNGQHFVELMLVLNRLDDESDWRELEPRYQGRLHAIKGLLSLDAAFILSGPPPDPSFHPRPGAEWNIAFGWAKLNRGEYKAALDYLQTAFIPRCEWDIRFVRDMGLLELCVLAPEVMAEYNLELLIQETQALLAERISPQSLILRLIPRAMPHATALLLALPNPCLALHASAQNQLLLVNPAGLSIAGVTHVNTTALVKLLEGDTEGMTPSALRTNRHRLSLFLQQFGQPTVVRGRLVWTAIQRLAKSAEDAALWQEVRAHYAQAFSYSQ</sequence>
<organism evidence="1">
    <name type="scientific">Meiothermus ruber</name>
    <dbReference type="NCBI Taxonomy" id="277"/>
    <lineage>
        <taxon>Bacteria</taxon>
        <taxon>Thermotogati</taxon>
        <taxon>Deinococcota</taxon>
        <taxon>Deinococci</taxon>
        <taxon>Thermales</taxon>
        <taxon>Thermaceae</taxon>
        <taxon>Meiothermus</taxon>
    </lineage>
</organism>
<reference evidence="1" key="1">
    <citation type="journal article" date="2020" name="mSystems">
        <title>Genome- and Community-Level Interaction Insights into Carbon Utilization and Element Cycling Functions of Hydrothermarchaeota in Hydrothermal Sediment.</title>
        <authorList>
            <person name="Zhou Z."/>
            <person name="Liu Y."/>
            <person name="Xu W."/>
            <person name="Pan J."/>
            <person name="Luo Z.H."/>
            <person name="Li M."/>
        </authorList>
    </citation>
    <scope>NUCLEOTIDE SEQUENCE [LARGE SCALE GENOMIC DNA]</scope>
    <source>
        <strain evidence="1">SpSt-524</strain>
    </source>
</reference>
<gene>
    <name evidence="1" type="ORF">ENS82_04070</name>
</gene>
<protein>
    <submittedName>
        <fullName evidence="1">Uncharacterized protein</fullName>
    </submittedName>
</protein>
<evidence type="ECO:0000313" key="1">
    <source>
        <dbReference type="EMBL" id="HFG19884.1"/>
    </source>
</evidence>
<dbReference type="AlphaFoldDB" id="A0A7C3I2W8"/>
<dbReference type="EMBL" id="DSWI01000011">
    <property type="protein sequence ID" value="HFG19884.1"/>
    <property type="molecule type" value="Genomic_DNA"/>
</dbReference>
<name>A0A7C3I2W8_MEIRU</name>
<accession>A0A7C3I2W8</accession>